<accession>A0A4U6U7Z8</accession>
<dbReference type="PANTHER" id="PTHR33026">
    <property type="entry name" value="OS06G0360600 PROTEIN"/>
    <property type="match status" value="1"/>
</dbReference>
<feature type="region of interest" description="Disordered" evidence="1">
    <location>
        <begin position="247"/>
        <end position="266"/>
    </location>
</feature>
<name>A0A4U6U7Z8_SETVI</name>
<evidence type="ECO:0000313" key="3">
    <source>
        <dbReference type="Proteomes" id="UP000298652"/>
    </source>
</evidence>
<protein>
    <submittedName>
        <fullName evidence="2">Uncharacterized protein</fullName>
    </submittedName>
</protein>
<feature type="region of interest" description="Disordered" evidence="1">
    <location>
        <begin position="1"/>
        <end position="42"/>
    </location>
</feature>
<dbReference type="EMBL" id="CM016557">
    <property type="protein sequence ID" value="TKW09893.1"/>
    <property type="molecule type" value="Genomic_DNA"/>
</dbReference>
<dbReference type="Gramene" id="TKW09893">
    <property type="protein sequence ID" value="TKW09893"/>
    <property type="gene ID" value="SEVIR_6G130800v2"/>
</dbReference>
<dbReference type="Proteomes" id="UP000298652">
    <property type="component" value="Chromosome 6"/>
</dbReference>
<gene>
    <name evidence="2" type="ORF">SEVIR_6G130800v2</name>
</gene>
<sequence>MGRNASASRGAEGSKRSSGKGKELQLPPPKHGKTNQTAPPTPACAWKKLTMKEEEIQALEMAKLLQNQATIVWRCACSNPWPLEEYPEETIFRVKPQPKLECTAVVGGTGIQMQEDSSSFYLEYELLESHSGCKEKWFYIEDHDPKLPKVTGHCLEWNNRWIDKPTHGNSLQVPELLGNSAQLKNQGLTGVRVAFSFMKRRCYEYSGLNDPSRMTTEEISDDRVMVSSDDIESTPWVFGQNLAVLGATEEEEQEEETKSSSSSDSDATRAYCVKVHASDKVGTSYGSLKCPTDDELETTLTPPPKKKRTVSRTSAPALAEGDTALAVETGTASLIAALMHDVIDSMTGIAVPTPKPTVLGALPMAIPMENPPLPVIVEVIPLNAAAPEASELEAARALEAMAATVGVTSEACMLSGREMVLVPSARIEPSIGIRVLPKEVQLIDDPLLDAQTMATILEMN</sequence>
<feature type="region of interest" description="Disordered" evidence="1">
    <location>
        <begin position="291"/>
        <end position="315"/>
    </location>
</feature>
<reference evidence="2" key="1">
    <citation type="submission" date="2019-03" db="EMBL/GenBank/DDBJ databases">
        <title>WGS assembly of Setaria viridis.</title>
        <authorList>
            <person name="Huang P."/>
            <person name="Jenkins J."/>
            <person name="Grimwood J."/>
            <person name="Barry K."/>
            <person name="Healey A."/>
            <person name="Mamidi S."/>
            <person name="Sreedasyam A."/>
            <person name="Shu S."/>
            <person name="Feldman M."/>
            <person name="Wu J."/>
            <person name="Yu Y."/>
            <person name="Chen C."/>
            <person name="Johnson J."/>
            <person name="Rokhsar D."/>
            <person name="Baxter I."/>
            <person name="Schmutz J."/>
            <person name="Brutnell T."/>
            <person name="Kellogg E."/>
        </authorList>
    </citation>
    <scope>NUCLEOTIDE SEQUENCE [LARGE SCALE GENOMIC DNA]</scope>
</reference>
<organism evidence="2 3">
    <name type="scientific">Setaria viridis</name>
    <name type="common">Green bristlegrass</name>
    <name type="synonym">Setaria italica subsp. viridis</name>
    <dbReference type="NCBI Taxonomy" id="4556"/>
    <lineage>
        <taxon>Eukaryota</taxon>
        <taxon>Viridiplantae</taxon>
        <taxon>Streptophyta</taxon>
        <taxon>Embryophyta</taxon>
        <taxon>Tracheophyta</taxon>
        <taxon>Spermatophyta</taxon>
        <taxon>Magnoliopsida</taxon>
        <taxon>Liliopsida</taxon>
        <taxon>Poales</taxon>
        <taxon>Poaceae</taxon>
        <taxon>PACMAD clade</taxon>
        <taxon>Panicoideae</taxon>
        <taxon>Panicodae</taxon>
        <taxon>Paniceae</taxon>
        <taxon>Cenchrinae</taxon>
        <taxon>Setaria</taxon>
    </lineage>
</organism>
<dbReference type="PANTHER" id="PTHR33026:SF7">
    <property type="entry name" value="OS03G0100275 PROTEIN"/>
    <property type="match status" value="1"/>
</dbReference>
<dbReference type="AlphaFoldDB" id="A0A4U6U7Z8"/>
<keyword evidence="3" id="KW-1185">Reference proteome</keyword>
<evidence type="ECO:0000256" key="1">
    <source>
        <dbReference type="SAM" id="MobiDB-lite"/>
    </source>
</evidence>
<proteinExistence type="predicted"/>
<feature type="compositionally biased region" description="Basic and acidic residues" evidence="1">
    <location>
        <begin position="12"/>
        <end position="23"/>
    </location>
</feature>
<evidence type="ECO:0000313" key="2">
    <source>
        <dbReference type="EMBL" id="TKW09893.1"/>
    </source>
</evidence>